<gene>
    <name evidence="1" type="ORF">R2601_04458</name>
</gene>
<name>Q0FVV4_SALBH</name>
<dbReference type="HOGENOM" id="CLU_3293871_0_0_5"/>
<dbReference type="AlphaFoldDB" id="Q0FVV4"/>
<dbReference type="Proteomes" id="UP000006230">
    <property type="component" value="Unassembled WGS sequence"/>
</dbReference>
<keyword evidence="2" id="KW-1185">Reference proteome</keyword>
<evidence type="ECO:0000313" key="1">
    <source>
        <dbReference type="EMBL" id="EAU48798.1"/>
    </source>
</evidence>
<protein>
    <submittedName>
        <fullName evidence="1">Uncharacterized protein</fullName>
    </submittedName>
</protein>
<organism evidence="1 2">
    <name type="scientific">Salipiger bermudensis (strain DSM 26914 / JCM 13377 / KCTC 12554 / HTCC2601)</name>
    <name type="common">Pelagibaca bermudensis</name>
    <dbReference type="NCBI Taxonomy" id="314265"/>
    <lineage>
        <taxon>Bacteria</taxon>
        <taxon>Pseudomonadati</taxon>
        <taxon>Pseudomonadota</taxon>
        <taxon>Alphaproteobacteria</taxon>
        <taxon>Rhodobacterales</taxon>
        <taxon>Roseobacteraceae</taxon>
        <taxon>Salipiger</taxon>
    </lineage>
</organism>
<proteinExistence type="predicted"/>
<comment type="caution">
    <text evidence="1">The sequence shown here is derived from an EMBL/GenBank/DDBJ whole genome shotgun (WGS) entry which is preliminary data.</text>
</comment>
<sequence length="40" mass="4756">MSRARCRCRPRHAGRSSGCRCCSRSCRCPGSYRCHRRPRW</sequence>
<dbReference type="EMBL" id="AATQ01000001">
    <property type="protein sequence ID" value="EAU48798.1"/>
    <property type="molecule type" value="Genomic_DNA"/>
</dbReference>
<evidence type="ECO:0000313" key="2">
    <source>
        <dbReference type="Proteomes" id="UP000006230"/>
    </source>
</evidence>
<accession>Q0FVV4</accession>
<reference evidence="1 2" key="1">
    <citation type="journal article" date="2010" name="J. Bacteriol.">
        <title>Genome sequences of Pelagibaca bermudensis HTCC2601T and Maritimibacter alkaliphilus HTCC2654T, the type strains of two marine Roseobacter genera.</title>
        <authorList>
            <person name="Thrash J.C."/>
            <person name="Cho J.C."/>
            <person name="Ferriera S."/>
            <person name="Johnson J."/>
            <person name="Vergin K.L."/>
            <person name="Giovannoni S.J."/>
        </authorList>
    </citation>
    <scope>NUCLEOTIDE SEQUENCE [LARGE SCALE GENOMIC DNA]</scope>
    <source>
        <strain evidence="2">DSM 26914 / JCM 13377 / KCTC 12554 / HTCC2601</strain>
    </source>
</reference>